<dbReference type="InterPro" id="IPR006102">
    <property type="entry name" value="Ig-like_GH2"/>
</dbReference>
<feature type="domain" description="Glycoside hydrolase family 2 immunoglobulin-like beta-sandwich" evidence="5">
    <location>
        <begin position="216"/>
        <end position="305"/>
    </location>
</feature>
<dbReference type="Gene3D" id="2.60.120.260">
    <property type="entry name" value="Galactose-binding domain-like"/>
    <property type="match status" value="2"/>
</dbReference>
<gene>
    <name evidence="9" type="ORF">PG986_005446</name>
</gene>
<dbReference type="PANTHER" id="PTHR42732:SF1">
    <property type="entry name" value="BETA-MANNOSIDASE"/>
    <property type="match status" value="1"/>
</dbReference>
<feature type="domain" description="Glycoside hydrolase family 2 catalytic" evidence="6">
    <location>
        <begin position="310"/>
        <end position="492"/>
    </location>
</feature>
<accession>A0ABR1QHK9</accession>
<evidence type="ECO:0000313" key="10">
    <source>
        <dbReference type="Proteomes" id="UP001391051"/>
    </source>
</evidence>
<dbReference type="SUPFAM" id="SSF51445">
    <property type="entry name" value="(Trans)glycosidases"/>
    <property type="match status" value="1"/>
</dbReference>
<evidence type="ECO:0000259" key="6">
    <source>
        <dbReference type="Pfam" id="PF02836"/>
    </source>
</evidence>
<dbReference type="PANTHER" id="PTHR42732">
    <property type="entry name" value="BETA-GALACTOSIDASE"/>
    <property type="match status" value="1"/>
</dbReference>
<evidence type="ECO:0000259" key="8">
    <source>
        <dbReference type="Pfam" id="PF18565"/>
    </source>
</evidence>
<keyword evidence="10" id="KW-1185">Reference proteome</keyword>
<keyword evidence="4" id="KW-0732">Signal</keyword>
<dbReference type="InterPro" id="IPR006103">
    <property type="entry name" value="Glyco_hydro_2_cat"/>
</dbReference>
<dbReference type="Proteomes" id="UP001391051">
    <property type="component" value="Unassembled WGS sequence"/>
</dbReference>
<dbReference type="InterPro" id="IPR051913">
    <property type="entry name" value="GH2_Domain-Containing"/>
</dbReference>
<dbReference type="EMBL" id="JAQQWE010000004">
    <property type="protein sequence ID" value="KAK7956224.1"/>
    <property type="molecule type" value="Genomic_DNA"/>
</dbReference>
<protein>
    <recommendedName>
        <fullName evidence="11">Glycoside hydrolase family 2 protein</fullName>
    </recommendedName>
</protein>
<dbReference type="Pfam" id="PF00703">
    <property type="entry name" value="Glyco_hydro_2"/>
    <property type="match status" value="1"/>
</dbReference>
<dbReference type="PRINTS" id="PR00132">
    <property type="entry name" value="GLHYDRLASE2"/>
</dbReference>
<dbReference type="Gene3D" id="3.20.20.80">
    <property type="entry name" value="Glycosidases"/>
    <property type="match status" value="1"/>
</dbReference>
<evidence type="ECO:0000256" key="1">
    <source>
        <dbReference type="ARBA" id="ARBA00007401"/>
    </source>
</evidence>
<dbReference type="SUPFAM" id="SSF49303">
    <property type="entry name" value="beta-Galactosidase/glucuronidase domain"/>
    <property type="match status" value="1"/>
</dbReference>
<reference evidence="9 10" key="1">
    <citation type="submission" date="2023-01" db="EMBL/GenBank/DDBJ databases">
        <title>Analysis of 21 Apiospora genomes using comparative genomics revels a genus with tremendous synthesis potential of carbohydrate active enzymes and secondary metabolites.</title>
        <authorList>
            <person name="Sorensen T."/>
        </authorList>
    </citation>
    <scope>NUCLEOTIDE SEQUENCE [LARGE SCALE GENOMIC DNA]</scope>
    <source>
        <strain evidence="9 10">CBS 24483</strain>
    </source>
</reference>
<evidence type="ECO:0000259" key="7">
    <source>
        <dbReference type="Pfam" id="PF16355"/>
    </source>
</evidence>
<dbReference type="InterPro" id="IPR006101">
    <property type="entry name" value="Glyco_hydro_2"/>
</dbReference>
<comment type="caution">
    <text evidence="9">The sequence shown here is derived from an EMBL/GenBank/DDBJ whole genome shotgun (WGS) entry which is preliminary data.</text>
</comment>
<comment type="similarity">
    <text evidence="1">Belongs to the glycosyl hydrolase 2 family.</text>
</comment>
<dbReference type="RefSeq" id="XP_066701530.1">
    <property type="nucleotide sequence ID" value="XM_066841668.1"/>
</dbReference>
<dbReference type="SUPFAM" id="SSF49785">
    <property type="entry name" value="Galactose-binding domain-like"/>
    <property type="match status" value="1"/>
</dbReference>
<dbReference type="Pfam" id="PF02836">
    <property type="entry name" value="Glyco_hydro_2_C"/>
    <property type="match status" value="1"/>
</dbReference>
<proteinExistence type="inferred from homology"/>
<dbReference type="Pfam" id="PF18565">
    <property type="entry name" value="Glyco_hydro2_C5"/>
    <property type="match status" value="1"/>
</dbReference>
<keyword evidence="3" id="KW-0326">Glycosidase</keyword>
<dbReference type="InterPro" id="IPR040605">
    <property type="entry name" value="Glyco_hydro2_dom5"/>
</dbReference>
<feature type="signal peptide" evidence="4">
    <location>
        <begin position="1"/>
        <end position="32"/>
    </location>
</feature>
<evidence type="ECO:0000259" key="5">
    <source>
        <dbReference type="Pfam" id="PF00703"/>
    </source>
</evidence>
<dbReference type="PROSITE" id="PS00608">
    <property type="entry name" value="GLYCOSYL_HYDROL_F2_2"/>
    <property type="match status" value="1"/>
</dbReference>
<dbReference type="InterPro" id="IPR023232">
    <property type="entry name" value="Glyco_hydro_2_AS"/>
</dbReference>
<dbReference type="GeneID" id="92074730"/>
<keyword evidence="2" id="KW-0378">Hydrolase</keyword>
<dbReference type="InterPro" id="IPR008979">
    <property type="entry name" value="Galactose-bd-like_sf"/>
</dbReference>
<evidence type="ECO:0000313" key="9">
    <source>
        <dbReference type="EMBL" id="KAK7956224.1"/>
    </source>
</evidence>
<dbReference type="Gene3D" id="2.60.40.10">
    <property type="entry name" value="Immunoglobulins"/>
    <property type="match status" value="3"/>
</dbReference>
<organism evidence="9 10">
    <name type="scientific">Apiospora aurea</name>
    <dbReference type="NCBI Taxonomy" id="335848"/>
    <lineage>
        <taxon>Eukaryota</taxon>
        <taxon>Fungi</taxon>
        <taxon>Dikarya</taxon>
        <taxon>Ascomycota</taxon>
        <taxon>Pezizomycotina</taxon>
        <taxon>Sordariomycetes</taxon>
        <taxon>Xylariomycetidae</taxon>
        <taxon>Amphisphaeriales</taxon>
        <taxon>Apiosporaceae</taxon>
        <taxon>Apiospora</taxon>
    </lineage>
</organism>
<feature type="domain" description="DUF4982" evidence="7">
    <location>
        <begin position="644"/>
        <end position="704"/>
    </location>
</feature>
<evidence type="ECO:0000256" key="4">
    <source>
        <dbReference type="SAM" id="SignalP"/>
    </source>
</evidence>
<evidence type="ECO:0000256" key="3">
    <source>
        <dbReference type="ARBA" id="ARBA00023295"/>
    </source>
</evidence>
<name>A0ABR1QHK9_9PEZI</name>
<evidence type="ECO:0008006" key="11">
    <source>
        <dbReference type="Google" id="ProtNLM"/>
    </source>
</evidence>
<dbReference type="InterPro" id="IPR036156">
    <property type="entry name" value="Beta-gal/glucu_dom_sf"/>
</dbReference>
<sequence>MARSFHLAYGGSVAHGLALLSLLLLAVVGAEAERTRLSLNQGWRFSRFESAPDGLSYEILKPWILPSANDFIINGDQHKRPDGAAPGSSVEYTQPSFDDSAWEAVDVPHDWAIKGPFGAPGISGGMGRLPSNGVGWYRRTVSLEEADVGKSIFLDIDGAMSHSAVWLNGELVGDDNILAIRLENKLDSSRWYPGAGIYRNVWLVKVDPVHVGQFGTFITTPAVSADTATVHLAVEVENKGDSSQEVEVSTDVFVFDATSGQPTGDAVATFPRSTIQVAAGARQSVNESTEVQSPALWGPLPLQKPHQPGGILVNGKKAYIQGVCNHHDLGALGAAFNNRAARRQLEMLQDMGVNALRTSHNPPAPELMEMADSMGILVFDELFDAWAQAKVKNDYSTLFSDWHEPDLRSFVRRDRNHASVVVWSIGNEIPEQTSSAGGRIAAELMTLMHEEDPTRPATSAMNNAGPNTDFARSLDVISLNYQGEGHGDSWSSTFPAFHRAFPNKMIWTSESSSVLSTRGTYIYPVASNSSAVVGRSNAGANYTSFEVSAYELYGPSWGASPDKVFAMQDRYPYVAGEFVWTGWDYIGEPTPYDEEALARSSYFGIIDLAGFRKDRFYLYQARWRPDFAQAHILPHWSWGAEREGKVTPVHVFSSGDEAELFVNGKSAGRVPRDPKQEYRFRWDDIVYAPGDLRVVAYKDGQPWAEDTRRTVGAAVGLNVTVDRASIGATGEDLAFVSAAVVDAKGDVVPEAANEITFLVSGGAGKIVATDNGQPTDQTPFPSKTRNAFSGLALAIVKGKAGQTGGVVVEAKADGLEGGSVVIQIG</sequence>
<dbReference type="InterPro" id="IPR013783">
    <property type="entry name" value="Ig-like_fold"/>
</dbReference>
<evidence type="ECO:0000256" key="2">
    <source>
        <dbReference type="ARBA" id="ARBA00022801"/>
    </source>
</evidence>
<feature type="chain" id="PRO_5045515611" description="Glycoside hydrolase family 2 protein" evidence="4">
    <location>
        <begin position="33"/>
        <end position="825"/>
    </location>
</feature>
<dbReference type="InterPro" id="IPR032311">
    <property type="entry name" value="DUF4982"/>
</dbReference>
<feature type="domain" description="Glycoside hydrolase family 2" evidence="8">
    <location>
        <begin position="717"/>
        <end position="820"/>
    </location>
</feature>
<dbReference type="Pfam" id="PF16355">
    <property type="entry name" value="DUF4982"/>
    <property type="match status" value="1"/>
</dbReference>
<dbReference type="InterPro" id="IPR017853">
    <property type="entry name" value="GH"/>
</dbReference>